<feature type="compositionally biased region" description="Polar residues" evidence="1">
    <location>
        <begin position="11"/>
        <end position="33"/>
    </location>
</feature>
<evidence type="ECO:0000313" key="3">
    <source>
        <dbReference type="Proteomes" id="UP000663832"/>
    </source>
</evidence>
<evidence type="ECO:0000256" key="1">
    <source>
        <dbReference type="SAM" id="MobiDB-lite"/>
    </source>
</evidence>
<gene>
    <name evidence="2" type="ORF">QVE165_LOCUS11305</name>
</gene>
<dbReference type="Proteomes" id="UP000663832">
    <property type="component" value="Unassembled WGS sequence"/>
</dbReference>
<feature type="compositionally biased region" description="Basic and acidic residues" evidence="1">
    <location>
        <begin position="37"/>
        <end position="46"/>
    </location>
</feature>
<accession>A0A814C178</accession>
<feature type="compositionally biased region" description="Basic and acidic residues" evidence="1">
    <location>
        <begin position="57"/>
        <end position="71"/>
    </location>
</feature>
<organism evidence="2 3">
    <name type="scientific">Adineta steineri</name>
    <dbReference type="NCBI Taxonomy" id="433720"/>
    <lineage>
        <taxon>Eukaryota</taxon>
        <taxon>Metazoa</taxon>
        <taxon>Spiralia</taxon>
        <taxon>Gnathifera</taxon>
        <taxon>Rotifera</taxon>
        <taxon>Eurotatoria</taxon>
        <taxon>Bdelloidea</taxon>
        <taxon>Adinetida</taxon>
        <taxon>Adinetidae</taxon>
        <taxon>Adineta</taxon>
    </lineage>
</organism>
<evidence type="ECO:0000313" key="2">
    <source>
        <dbReference type="EMBL" id="CAF0934684.1"/>
    </source>
</evidence>
<name>A0A814C178_9BILA</name>
<dbReference type="EMBL" id="CAJNOM010000054">
    <property type="protein sequence ID" value="CAF0934684.1"/>
    <property type="molecule type" value="Genomic_DNA"/>
</dbReference>
<dbReference type="OrthoDB" id="10298900at2759"/>
<keyword evidence="3" id="KW-1185">Reference proteome</keyword>
<feature type="region of interest" description="Disordered" evidence="1">
    <location>
        <begin position="1"/>
        <end position="71"/>
    </location>
</feature>
<dbReference type="AlphaFoldDB" id="A0A814C178"/>
<protein>
    <submittedName>
        <fullName evidence="2">Uncharacterized protein</fullName>
    </submittedName>
</protein>
<reference evidence="2" key="1">
    <citation type="submission" date="2021-02" db="EMBL/GenBank/DDBJ databases">
        <authorList>
            <person name="Nowell W R."/>
        </authorList>
    </citation>
    <scope>NUCLEOTIDE SEQUENCE</scope>
</reference>
<proteinExistence type="predicted"/>
<sequence length="71" mass="7822">MSAAQAEGSLTKMTSDQTENSQTSTGDSYTQAIINKDQSEQRKEDGSSGIFLINDQKNMESTDEKDKTNKK</sequence>
<comment type="caution">
    <text evidence="2">The sequence shown here is derived from an EMBL/GenBank/DDBJ whole genome shotgun (WGS) entry which is preliminary data.</text>
</comment>